<evidence type="ECO:0000313" key="3">
    <source>
        <dbReference type="Proteomes" id="UP000255061"/>
    </source>
</evidence>
<gene>
    <name evidence="2" type="ORF">NCTC10736_02615</name>
</gene>
<sequence>MTKSSMISILLCATVLVGATYFGDWTRHSYVKELTSEIHKASAVVKPKTPSSSTISEALSIEEHDAVDPYPKMVWDQMLNNTSSHSSSSLEALIVIPKASIVPNSPITPVKPKQTKTNAPLLKNVPTIEPSANTTLSESAKQDSF</sequence>
<dbReference type="AlphaFoldDB" id="A0A380ALX8"/>
<evidence type="ECO:0000313" key="2">
    <source>
        <dbReference type="EMBL" id="SUI83295.1"/>
    </source>
</evidence>
<evidence type="ECO:0000256" key="1">
    <source>
        <dbReference type="SAM" id="MobiDB-lite"/>
    </source>
</evidence>
<dbReference type="Proteomes" id="UP000255061">
    <property type="component" value="Unassembled WGS sequence"/>
</dbReference>
<accession>A0A380ALX8</accession>
<organism evidence="2 3">
    <name type="scientific">Shewanella morhuae</name>
    <dbReference type="NCBI Taxonomy" id="365591"/>
    <lineage>
        <taxon>Bacteria</taxon>
        <taxon>Pseudomonadati</taxon>
        <taxon>Pseudomonadota</taxon>
        <taxon>Gammaproteobacteria</taxon>
        <taxon>Alteromonadales</taxon>
        <taxon>Shewanellaceae</taxon>
        <taxon>Shewanella</taxon>
    </lineage>
</organism>
<proteinExistence type="predicted"/>
<dbReference type="EMBL" id="UGYV01000001">
    <property type="protein sequence ID" value="SUI83295.1"/>
    <property type="molecule type" value="Genomic_DNA"/>
</dbReference>
<dbReference type="RefSeq" id="WP_115406434.1">
    <property type="nucleotide sequence ID" value="NZ_UGYV01000001.1"/>
</dbReference>
<name>A0A380ALX8_9GAMM</name>
<protein>
    <submittedName>
        <fullName evidence="2">Uncharacterized protein</fullName>
    </submittedName>
</protein>
<feature type="region of interest" description="Disordered" evidence="1">
    <location>
        <begin position="105"/>
        <end position="145"/>
    </location>
</feature>
<feature type="compositionally biased region" description="Polar residues" evidence="1">
    <location>
        <begin position="130"/>
        <end position="139"/>
    </location>
</feature>
<reference evidence="2 3" key="1">
    <citation type="submission" date="2018-06" db="EMBL/GenBank/DDBJ databases">
        <authorList>
            <consortium name="Pathogen Informatics"/>
            <person name="Doyle S."/>
        </authorList>
    </citation>
    <scope>NUCLEOTIDE SEQUENCE [LARGE SCALE GENOMIC DNA]</scope>
    <source>
        <strain evidence="2 3">NCTC10736</strain>
    </source>
</reference>